<keyword evidence="2" id="KW-1185">Reference proteome</keyword>
<dbReference type="PANTHER" id="PTHR42941">
    <property type="entry name" value="SLL1037 PROTEIN"/>
    <property type="match status" value="1"/>
</dbReference>
<sequence length="311" mass="32585">MQAVSRRVFVALAAVGLVGCEDAGPSGRVRLATGPQGGPYKIFGGRLADEVHAAHPQIDVRVLTTAASVENLRMLGDGRADMALSLADSAADAAKGRGPFRQPVPVAALARLYLNYLHLVVPADSSIRRPSDLTGRTVSLGAAESGTSVTAARVLETAGVRTVRTVWLGLGESADALAVAEVDAFFWSGGAPTRTIAQLAKRRPVRLIPLEGLVAPLRRSHGAVYQSASIPAGIYGLHGPTATVGTPSYLVCRSDFATATARAVTAVLFERRDRLPVPDAPGSRLDERYAIGTGTVPLHRGAAAYYREVYG</sequence>
<evidence type="ECO:0000313" key="2">
    <source>
        <dbReference type="Proteomes" id="UP000634229"/>
    </source>
</evidence>
<dbReference type="InterPro" id="IPR011852">
    <property type="entry name" value="TRAP_TAXI"/>
</dbReference>
<protein>
    <submittedName>
        <fullName evidence="1">TAXI family TRAP transporter solute-binding subunit</fullName>
    </submittedName>
</protein>
<reference evidence="1 2" key="1">
    <citation type="submission" date="2021-01" db="EMBL/GenBank/DDBJ databases">
        <title>WGS of actinomycetes isolated from Thailand.</title>
        <authorList>
            <person name="Thawai C."/>
        </authorList>
    </citation>
    <scope>NUCLEOTIDE SEQUENCE [LARGE SCALE GENOMIC DNA]</scope>
    <source>
        <strain evidence="1 2">CA1R205</strain>
    </source>
</reference>
<dbReference type="Gene3D" id="3.40.190.10">
    <property type="entry name" value="Periplasmic binding protein-like II"/>
    <property type="match status" value="2"/>
</dbReference>
<dbReference type="Pfam" id="PF16868">
    <property type="entry name" value="NMT1_3"/>
    <property type="match status" value="1"/>
</dbReference>
<dbReference type="EMBL" id="JAERRF010000010">
    <property type="protein sequence ID" value="MBL1098740.1"/>
    <property type="molecule type" value="Genomic_DNA"/>
</dbReference>
<dbReference type="SUPFAM" id="SSF53850">
    <property type="entry name" value="Periplasmic binding protein-like II"/>
    <property type="match status" value="1"/>
</dbReference>
<dbReference type="PANTHER" id="PTHR42941:SF1">
    <property type="entry name" value="SLL1037 PROTEIN"/>
    <property type="match status" value="1"/>
</dbReference>
<name>A0ABS1NFR5_9ACTN</name>
<proteinExistence type="predicted"/>
<comment type="caution">
    <text evidence="1">The sequence shown here is derived from an EMBL/GenBank/DDBJ whole genome shotgun (WGS) entry which is preliminary data.</text>
</comment>
<dbReference type="PROSITE" id="PS51257">
    <property type="entry name" value="PROKAR_LIPOPROTEIN"/>
    <property type="match status" value="1"/>
</dbReference>
<accession>A0ABS1NFR5</accession>
<evidence type="ECO:0000313" key="1">
    <source>
        <dbReference type="EMBL" id="MBL1098740.1"/>
    </source>
</evidence>
<organism evidence="1 2">
    <name type="scientific">Streptomyces coffeae</name>
    <dbReference type="NCBI Taxonomy" id="621382"/>
    <lineage>
        <taxon>Bacteria</taxon>
        <taxon>Bacillati</taxon>
        <taxon>Actinomycetota</taxon>
        <taxon>Actinomycetes</taxon>
        <taxon>Kitasatosporales</taxon>
        <taxon>Streptomycetaceae</taxon>
        <taxon>Streptomyces</taxon>
    </lineage>
</organism>
<gene>
    <name evidence="1" type="ORF">JK363_19145</name>
</gene>
<dbReference type="Proteomes" id="UP000634229">
    <property type="component" value="Unassembled WGS sequence"/>
</dbReference>
<dbReference type="NCBIfam" id="TIGR02122">
    <property type="entry name" value="TRAP_TAXI"/>
    <property type="match status" value="1"/>
</dbReference>